<dbReference type="PANTHER" id="PTHR38774">
    <property type="entry name" value="CYTOPLASMIC PROTEIN-RELATED"/>
    <property type="match status" value="1"/>
</dbReference>
<keyword evidence="2" id="KW-1185">Reference proteome</keyword>
<reference evidence="1 2" key="1">
    <citation type="submission" date="2018-07" db="EMBL/GenBank/DDBJ databases">
        <title>Motiliproteus coralliicola sp. nov., a bacterium isolated from Coral.</title>
        <authorList>
            <person name="Wang G."/>
        </authorList>
    </citation>
    <scope>NUCLEOTIDE SEQUENCE [LARGE SCALE GENOMIC DNA]</scope>
    <source>
        <strain evidence="1 2">C34</strain>
    </source>
</reference>
<gene>
    <name evidence="1" type="ORF">DV711_00275</name>
</gene>
<sequence>MSLAVRKRYVPDLGAQMACCEGNYLKLMRLMPDLDDCDLREFHVSWHHHRARVQIRVEERFTYTTTLRVEQRYEDNQWIQMPALMVRLYHDARMAEVICRKQRRQLAGRYSYPNAQMHQPDEKAQLNRYLGEWLSQCLAHGHNSDRPVEA</sequence>
<dbReference type="InterPro" id="IPR009659">
    <property type="entry name" value="DUF1249"/>
</dbReference>
<dbReference type="PANTHER" id="PTHR38774:SF1">
    <property type="entry name" value="CYTOPLASMIC PROTEIN"/>
    <property type="match status" value="1"/>
</dbReference>
<evidence type="ECO:0000313" key="2">
    <source>
        <dbReference type="Proteomes" id="UP000253769"/>
    </source>
</evidence>
<evidence type="ECO:0000313" key="1">
    <source>
        <dbReference type="EMBL" id="RDE24081.1"/>
    </source>
</evidence>
<dbReference type="Pfam" id="PF06853">
    <property type="entry name" value="DUF1249"/>
    <property type="match status" value="1"/>
</dbReference>
<name>A0A369WRB7_9GAMM</name>
<comment type="caution">
    <text evidence="1">The sequence shown here is derived from an EMBL/GenBank/DDBJ whole genome shotgun (WGS) entry which is preliminary data.</text>
</comment>
<dbReference type="RefSeq" id="WP_114693662.1">
    <property type="nucleotide sequence ID" value="NZ_QQOH01000001.1"/>
</dbReference>
<protein>
    <submittedName>
        <fullName evidence="1">DUF1249 domain-containing protein</fullName>
    </submittedName>
</protein>
<dbReference type="EMBL" id="QQOH01000001">
    <property type="protein sequence ID" value="RDE24081.1"/>
    <property type="molecule type" value="Genomic_DNA"/>
</dbReference>
<proteinExistence type="predicted"/>
<organism evidence="1 2">
    <name type="scientific">Motiliproteus coralliicola</name>
    <dbReference type="NCBI Taxonomy" id="2283196"/>
    <lineage>
        <taxon>Bacteria</taxon>
        <taxon>Pseudomonadati</taxon>
        <taxon>Pseudomonadota</taxon>
        <taxon>Gammaproteobacteria</taxon>
        <taxon>Oceanospirillales</taxon>
        <taxon>Oceanospirillaceae</taxon>
        <taxon>Motiliproteus</taxon>
    </lineage>
</organism>
<accession>A0A369WRB7</accession>
<dbReference type="AlphaFoldDB" id="A0A369WRB7"/>
<dbReference type="Proteomes" id="UP000253769">
    <property type="component" value="Unassembled WGS sequence"/>
</dbReference>
<dbReference type="OrthoDB" id="9793663at2"/>